<dbReference type="AlphaFoldDB" id="A0A2D2ATQ0"/>
<keyword evidence="2" id="KW-1185">Reference proteome</keyword>
<sequence>MGDDYDRILSAVQSHRATVAVPADRANNPDAILGAVFSEDIFQPIKSRAGHQRDADLKLSRLFGHFIAPAFQRRFLAPKILASEAIYKALENTPQHGGYEQVFASAPSAAVRGSLTAAGFWLMEQEKPQVSLRLEPHHFASFVQTRNEHRDACEIAVLEEEGLLWAAQALAALAGPGVRLPGGEVVRHPDAANGRNAVYQLALEIAYDVPGAREQAGLQVYRRDAA</sequence>
<dbReference type="EMBL" id="CP024201">
    <property type="protein sequence ID" value="ATQ41347.1"/>
    <property type="molecule type" value="Genomic_DNA"/>
</dbReference>
<proteinExistence type="predicted"/>
<protein>
    <submittedName>
        <fullName evidence="1">Uncharacterized protein</fullName>
    </submittedName>
</protein>
<evidence type="ECO:0000313" key="1">
    <source>
        <dbReference type="EMBL" id="ATQ41347.1"/>
    </source>
</evidence>
<reference evidence="1 2" key="1">
    <citation type="submission" date="2017-10" db="EMBL/GenBank/DDBJ databases">
        <title>Genome sequence of Caulobacter mirabilis FWC38.</title>
        <authorList>
            <person name="Fiebig A."/>
            <person name="Crosson S."/>
        </authorList>
    </citation>
    <scope>NUCLEOTIDE SEQUENCE [LARGE SCALE GENOMIC DNA]</scope>
    <source>
        <strain evidence="1 2">FWC 38</strain>
    </source>
</reference>
<dbReference type="Proteomes" id="UP000228945">
    <property type="component" value="Chromosome"/>
</dbReference>
<dbReference type="KEGG" id="cmb:CSW64_02420"/>
<organism evidence="1 2">
    <name type="scientific">Caulobacter mirabilis</name>
    <dbReference type="NCBI Taxonomy" id="69666"/>
    <lineage>
        <taxon>Bacteria</taxon>
        <taxon>Pseudomonadati</taxon>
        <taxon>Pseudomonadota</taxon>
        <taxon>Alphaproteobacteria</taxon>
        <taxon>Caulobacterales</taxon>
        <taxon>Caulobacteraceae</taxon>
        <taxon>Caulobacter</taxon>
    </lineage>
</organism>
<evidence type="ECO:0000313" key="2">
    <source>
        <dbReference type="Proteomes" id="UP000228945"/>
    </source>
</evidence>
<gene>
    <name evidence="1" type="ORF">CSW64_02420</name>
</gene>
<accession>A0A2D2ATQ0</accession>
<name>A0A2D2ATQ0_9CAUL</name>